<protein>
    <submittedName>
        <fullName evidence="1">Uncharacterized protein</fullName>
    </submittedName>
</protein>
<evidence type="ECO:0000313" key="2">
    <source>
        <dbReference type="Proteomes" id="UP000271974"/>
    </source>
</evidence>
<evidence type="ECO:0000313" key="1">
    <source>
        <dbReference type="EMBL" id="RUS78796.1"/>
    </source>
</evidence>
<organism evidence="1 2">
    <name type="scientific">Elysia chlorotica</name>
    <name type="common">Eastern emerald elysia</name>
    <name type="synonym">Sea slug</name>
    <dbReference type="NCBI Taxonomy" id="188477"/>
    <lineage>
        <taxon>Eukaryota</taxon>
        <taxon>Metazoa</taxon>
        <taxon>Spiralia</taxon>
        <taxon>Lophotrochozoa</taxon>
        <taxon>Mollusca</taxon>
        <taxon>Gastropoda</taxon>
        <taxon>Heterobranchia</taxon>
        <taxon>Euthyneura</taxon>
        <taxon>Panpulmonata</taxon>
        <taxon>Sacoglossa</taxon>
        <taxon>Placobranchoidea</taxon>
        <taxon>Plakobranchidae</taxon>
        <taxon>Elysia</taxon>
    </lineage>
</organism>
<gene>
    <name evidence="1" type="ORF">EGW08_013446</name>
</gene>
<comment type="caution">
    <text evidence="1">The sequence shown here is derived from an EMBL/GenBank/DDBJ whole genome shotgun (WGS) entry which is preliminary data.</text>
</comment>
<reference evidence="1 2" key="1">
    <citation type="submission" date="2019-01" db="EMBL/GenBank/DDBJ databases">
        <title>A draft genome assembly of the solar-powered sea slug Elysia chlorotica.</title>
        <authorList>
            <person name="Cai H."/>
            <person name="Li Q."/>
            <person name="Fang X."/>
            <person name="Li J."/>
            <person name="Curtis N.E."/>
            <person name="Altenburger A."/>
            <person name="Shibata T."/>
            <person name="Feng M."/>
            <person name="Maeda T."/>
            <person name="Schwartz J.A."/>
            <person name="Shigenobu S."/>
            <person name="Lundholm N."/>
            <person name="Nishiyama T."/>
            <person name="Yang H."/>
            <person name="Hasebe M."/>
            <person name="Li S."/>
            <person name="Pierce S.K."/>
            <person name="Wang J."/>
        </authorList>
    </citation>
    <scope>NUCLEOTIDE SEQUENCE [LARGE SCALE GENOMIC DNA]</scope>
    <source>
        <strain evidence="1">EC2010</strain>
        <tissue evidence="1">Whole organism of an adult</tissue>
    </source>
</reference>
<keyword evidence="2" id="KW-1185">Reference proteome</keyword>
<accession>A0A3S0ZH58</accession>
<name>A0A3S0ZH58_ELYCH</name>
<dbReference type="Proteomes" id="UP000271974">
    <property type="component" value="Unassembled WGS sequence"/>
</dbReference>
<sequence length="194" mass="21907">MNVVKLLADGSQEAVPSAMMSNMFPGESFRTISWPFQAEKGSGDGDGITSFQCSAFDESHDKEVSKVVDVLVLLDDGIDDERSNVTVSDDEMNPDIKYITFTCVVYGRPLPEVTFSGGTNYIFYMDSDKPDELIKTSQNEAKAIKTVTLDMAYLRKYNYEIYEDDESPYCGFHSRSTYEYIEHKFQLPDLGLED</sequence>
<dbReference type="EMBL" id="RQTK01000489">
    <property type="protein sequence ID" value="RUS78796.1"/>
    <property type="molecule type" value="Genomic_DNA"/>
</dbReference>
<proteinExistence type="predicted"/>
<dbReference type="AlphaFoldDB" id="A0A3S0ZH58"/>
<dbReference type="OrthoDB" id="10405569at2759"/>